<accession>A0ABR2PWM0</accession>
<gene>
    <name evidence="1" type="ORF">V6N11_048896</name>
</gene>
<sequence length="167" mass="18435">MFNYIPKCWWWLMRSFGCRESPVYGPGVWKSPIYQELVKGAAQHIGEDMEQAWLDHYCPEKASQGQSYAFDNPYEDARNDQPMIVEKNGSTESTDGNDEGGDSFARNIAIGDQPQASGDGTGLEHNLGTVFLANEPPSSSLPSMLSVDPFLSTIIGLSLRASLQGRR</sequence>
<dbReference type="Proteomes" id="UP001396334">
    <property type="component" value="Unassembled WGS sequence"/>
</dbReference>
<name>A0ABR2PWM0_9ROSI</name>
<comment type="caution">
    <text evidence="1">The sequence shown here is derived from an EMBL/GenBank/DDBJ whole genome shotgun (WGS) entry which is preliminary data.</text>
</comment>
<proteinExistence type="predicted"/>
<keyword evidence="2" id="KW-1185">Reference proteome</keyword>
<organism evidence="1 2">
    <name type="scientific">Hibiscus sabdariffa</name>
    <name type="common">roselle</name>
    <dbReference type="NCBI Taxonomy" id="183260"/>
    <lineage>
        <taxon>Eukaryota</taxon>
        <taxon>Viridiplantae</taxon>
        <taxon>Streptophyta</taxon>
        <taxon>Embryophyta</taxon>
        <taxon>Tracheophyta</taxon>
        <taxon>Spermatophyta</taxon>
        <taxon>Magnoliopsida</taxon>
        <taxon>eudicotyledons</taxon>
        <taxon>Gunneridae</taxon>
        <taxon>Pentapetalae</taxon>
        <taxon>rosids</taxon>
        <taxon>malvids</taxon>
        <taxon>Malvales</taxon>
        <taxon>Malvaceae</taxon>
        <taxon>Malvoideae</taxon>
        <taxon>Hibiscus</taxon>
    </lineage>
</organism>
<evidence type="ECO:0000313" key="2">
    <source>
        <dbReference type="Proteomes" id="UP001396334"/>
    </source>
</evidence>
<protein>
    <submittedName>
        <fullName evidence="1">Uncharacterized protein</fullName>
    </submittedName>
</protein>
<evidence type="ECO:0000313" key="1">
    <source>
        <dbReference type="EMBL" id="KAK8992828.1"/>
    </source>
</evidence>
<dbReference type="EMBL" id="JBBPBN010000050">
    <property type="protein sequence ID" value="KAK8992828.1"/>
    <property type="molecule type" value="Genomic_DNA"/>
</dbReference>
<reference evidence="1 2" key="1">
    <citation type="journal article" date="2024" name="G3 (Bethesda)">
        <title>Genome assembly of Hibiscus sabdariffa L. provides insights into metabolisms of medicinal natural products.</title>
        <authorList>
            <person name="Kim T."/>
        </authorList>
    </citation>
    <scope>NUCLEOTIDE SEQUENCE [LARGE SCALE GENOMIC DNA]</scope>
    <source>
        <strain evidence="1">TK-2024</strain>
        <tissue evidence="1">Old leaves</tissue>
    </source>
</reference>